<feature type="compositionally biased region" description="Polar residues" evidence="1">
    <location>
        <begin position="151"/>
        <end position="160"/>
    </location>
</feature>
<evidence type="ECO:0000256" key="1">
    <source>
        <dbReference type="SAM" id="MobiDB-lite"/>
    </source>
</evidence>
<gene>
    <name evidence="2" type="ORF">SCF082_LOCUS42035</name>
</gene>
<proteinExistence type="predicted"/>
<feature type="compositionally biased region" description="Low complexity" evidence="1">
    <location>
        <begin position="202"/>
        <end position="223"/>
    </location>
</feature>
<name>A0ABP0QLB1_9DINO</name>
<evidence type="ECO:0000313" key="3">
    <source>
        <dbReference type="Proteomes" id="UP001642464"/>
    </source>
</evidence>
<organism evidence="2 3">
    <name type="scientific">Durusdinium trenchii</name>
    <dbReference type="NCBI Taxonomy" id="1381693"/>
    <lineage>
        <taxon>Eukaryota</taxon>
        <taxon>Sar</taxon>
        <taxon>Alveolata</taxon>
        <taxon>Dinophyceae</taxon>
        <taxon>Suessiales</taxon>
        <taxon>Symbiodiniaceae</taxon>
        <taxon>Durusdinium</taxon>
    </lineage>
</organism>
<dbReference type="Proteomes" id="UP001642464">
    <property type="component" value="Unassembled WGS sequence"/>
</dbReference>
<sequence length="277" mass="30014">MVLPPELNIYAENILRRFPEEFMALGAPNLEDIYDLRPNGTWSRKMVESSAEKTIEITMRRWSGGNAFVPGYPMGPMAIPQPLAPPQAWSAAAAAARFQGAMPTASVNAVNTQALDDQANQRLGRLEGALLALKPQIEAMVAIQSKLTTQVPNHANSNPQAAPRGAQTPGAELKGDESQELRLRRNLDKLQINTAPGEKSRPQVQAAPVQQVPAPAPLQVPAQNHQAEAAQPADEKPKVKVARPTVEIPARVEIPSRSMNSTDPQSPRSPGRFSAWK</sequence>
<keyword evidence="3" id="KW-1185">Reference proteome</keyword>
<evidence type="ECO:0000313" key="2">
    <source>
        <dbReference type="EMBL" id="CAK9089058.1"/>
    </source>
</evidence>
<feature type="region of interest" description="Disordered" evidence="1">
    <location>
        <begin position="151"/>
        <end position="179"/>
    </location>
</feature>
<feature type="region of interest" description="Disordered" evidence="1">
    <location>
        <begin position="193"/>
        <end position="277"/>
    </location>
</feature>
<reference evidence="2 3" key="1">
    <citation type="submission" date="2024-02" db="EMBL/GenBank/DDBJ databases">
        <authorList>
            <person name="Chen Y."/>
            <person name="Shah S."/>
            <person name="Dougan E. K."/>
            <person name="Thang M."/>
            <person name="Chan C."/>
        </authorList>
    </citation>
    <scope>NUCLEOTIDE SEQUENCE [LARGE SCALE GENOMIC DNA]</scope>
</reference>
<comment type="caution">
    <text evidence="2">The sequence shown here is derived from an EMBL/GenBank/DDBJ whole genome shotgun (WGS) entry which is preliminary data.</text>
</comment>
<accession>A0ABP0QLB1</accession>
<dbReference type="EMBL" id="CAXAMM010039796">
    <property type="protein sequence ID" value="CAK9089058.1"/>
    <property type="molecule type" value="Genomic_DNA"/>
</dbReference>
<feature type="compositionally biased region" description="Polar residues" evidence="1">
    <location>
        <begin position="257"/>
        <end position="268"/>
    </location>
</feature>
<protein>
    <submittedName>
        <fullName evidence="2">Uncharacterized protein</fullName>
    </submittedName>
</protein>